<dbReference type="SUPFAM" id="SSF159594">
    <property type="entry name" value="XCC0632-like"/>
    <property type="match status" value="1"/>
</dbReference>
<comment type="caution">
    <text evidence="1">The sequence shown here is derived from an EMBL/GenBank/DDBJ whole genome shotgun (WGS) entry which is preliminary data.</text>
</comment>
<name>A0A5C7DX53_9BACT</name>
<dbReference type="RefSeq" id="WP_147575852.1">
    <property type="nucleotide sequence ID" value="NZ_VOWB01000068.1"/>
</dbReference>
<evidence type="ECO:0000313" key="1">
    <source>
        <dbReference type="EMBL" id="TXE79638.1"/>
    </source>
</evidence>
<accession>A0A5C7DX53</accession>
<organism evidence="1 2">
    <name type="scientific">Campylobacter peloridis</name>
    <dbReference type="NCBI Taxonomy" id="488546"/>
    <lineage>
        <taxon>Bacteria</taxon>
        <taxon>Pseudomonadati</taxon>
        <taxon>Campylobacterota</taxon>
        <taxon>Epsilonproteobacteria</taxon>
        <taxon>Campylobacterales</taxon>
        <taxon>Campylobacteraceae</taxon>
        <taxon>Campylobacter</taxon>
    </lineage>
</organism>
<evidence type="ECO:0008006" key="3">
    <source>
        <dbReference type="Google" id="ProtNLM"/>
    </source>
</evidence>
<dbReference type="PROSITE" id="PS51257">
    <property type="entry name" value="PROKAR_LIPOPROTEIN"/>
    <property type="match status" value="1"/>
</dbReference>
<proteinExistence type="predicted"/>
<dbReference type="AlphaFoldDB" id="A0A5C7DX53"/>
<sequence length="197" mass="22922">MKVFYFGFVVLFFSACSLISPSQTLPANKYFSISLNDFALPKTQHKEITIIVALPKGLAYTNEIFYKKDNIVNAYAYHFWKENPALMIKNFLEFHLQNLGIFKAVLNQDSLASADYILESKVDVLEQDFSNELHSKIKFGINLNLVQINTKKLIANKYFYYEKELNDNNPQILIQNYDDIFASFAKDFRAWVDKNLE</sequence>
<dbReference type="Proteomes" id="UP000321310">
    <property type="component" value="Unassembled WGS sequence"/>
</dbReference>
<reference evidence="1 2" key="1">
    <citation type="submission" date="2019-07" db="EMBL/GenBank/DDBJ databases">
        <title>Rapid identification of Enteric Bacteria from Whole Genome Sequences (WGS) using Average Nucleotide Identity (ANI).</title>
        <authorList>
            <person name="Lane C."/>
        </authorList>
    </citation>
    <scope>NUCLEOTIDE SEQUENCE [LARGE SCALE GENOMIC DNA]</scope>
    <source>
        <strain evidence="1 2">2016D-0250</strain>
    </source>
</reference>
<dbReference type="Gene3D" id="3.40.50.10610">
    <property type="entry name" value="ABC-type transport auxiliary lipoprotein component"/>
    <property type="match status" value="1"/>
</dbReference>
<dbReference type="EMBL" id="VOWB01000068">
    <property type="protein sequence ID" value="TXE79638.1"/>
    <property type="molecule type" value="Genomic_DNA"/>
</dbReference>
<gene>
    <name evidence="1" type="ORF">FPD46_06695</name>
</gene>
<evidence type="ECO:0000313" key="2">
    <source>
        <dbReference type="Proteomes" id="UP000321310"/>
    </source>
</evidence>
<protein>
    <recommendedName>
        <fullName evidence="3">ABC-type transport auxiliary lipoprotein component domain-containing protein</fullName>
    </recommendedName>
</protein>